<feature type="site" description="Could play a key role in the communication between the regulatory and the substrate sites" evidence="9">
    <location>
        <position position="76"/>
    </location>
</feature>
<dbReference type="SUPFAM" id="SSF53448">
    <property type="entry name" value="Nucleotide-diphospho-sugar transferases"/>
    <property type="match status" value="1"/>
</dbReference>
<protein>
    <recommendedName>
        <fullName evidence="9">Glucose-1-phosphate adenylyltransferase</fullName>
        <ecNumber evidence="9">2.7.7.27</ecNumber>
    </recommendedName>
    <alternativeName>
        <fullName evidence="9">ADP-glucose pyrophosphorylase</fullName>
        <shortName evidence="9">ADPGlc PPase</shortName>
    </alternativeName>
    <alternativeName>
        <fullName evidence="9">ADP-glucose synthase</fullName>
    </alternativeName>
</protein>
<organism evidence="12 13">
    <name type="scientific">Sphingomonas corticis</name>
    <dbReference type="NCBI Taxonomy" id="2722791"/>
    <lineage>
        <taxon>Bacteria</taxon>
        <taxon>Pseudomonadati</taxon>
        <taxon>Pseudomonadota</taxon>
        <taxon>Alphaproteobacteria</taxon>
        <taxon>Sphingomonadales</taxon>
        <taxon>Sphingomonadaceae</taxon>
        <taxon>Sphingomonas</taxon>
    </lineage>
</organism>
<gene>
    <name evidence="9 12" type="primary">glgC</name>
    <name evidence="12" type="ORF">HBH26_00625</name>
</gene>
<dbReference type="Pfam" id="PF00483">
    <property type="entry name" value="NTP_transferase"/>
    <property type="match status" value="1"/>
</dbReference>
<comment type="catalytic activity">
    <reaction evidence="9">
        <text>alpha-D-glucose 1-phosphate + ATP + H(+) = ADP-alpha-D-glucose + diphosphate</text>
        <dbReference type="Rhea" id="RHEA:12120"/>
        <dbReference type="ChEBI" id="CHEBI:15378"/>
        <dbReference type="ChEBI" id="CHEBI:30616"/>
        <dbReference type="ChEBI" id="CHEBI:33019"/>
        <dbReference type="ChEBI" id="CHEBI:57498"/>
        <dbReference type="ChEBI" id="CHEBI:58601"/>
        <dbReference type="EC" id="2.7.7.27"/>
    </reaction>
</comment>
<dbReference type="InterPro" id="IPR005835">
    <property type="entry name" value="NTP_transferase_dom"/>
</dbReference>
<dbReference type="InterPro" id="IPR029044">
    <property type="entry name" value="Nucleotide-diphossugar_trans"/>
</dbReference>
<dbReference type="InterPro" id="IPR023049">
    <property type="entry name" value="GlgC_bac"/>
</dbReference>
<dbReference type="InterPro" id="IPR011831">
    <property type="entry name" value="ADP-Glc_PPase"/>
</dbReference>
<evidence type="ECO:0000256" key="7">
    <source>
        <dbReference type="ARBA" id="ARBA00023056"/>
    </source>
</evidence>
<comment type="pathway">
    <text evidence="9">Glycan biosynthesis; glycogen biosynthesis.</text>
</comment>
<evidence type="ECO:0000259" key="11">
    <source>
        <dbReference type="Pfam" id="PF24894"/>
    </source>
</evidence>
<dbReference type="InterPro" id="IPR056818">
    <property type="entry name" value="GlmU/GlgC-like_hexapep"/>
</dbReference>
<feature type="binding site" evidence="9">
    <location>
        <position position="181"/>
    </location>
    <ligand>
        <name>alpha-D-glucose 1-phosphate</name>
        <dbReference type="ChEBI" id="CHEBI:58601"/>
    </ligand>
</feature>
<dbReference type="Gene3D" id="2.160.10.10">
    <property type="entry name" value="Hexapeptide repeat proteins"/>
    <property type="match status" value="1"/>
</dbReference>
<accession>A0ABX1CN58</accession>
<evidence type="ECO:0000313" key="13">
    <source>
        <dbReference type="Proteomes" id="UP000732399"/>
    </source>
</evidence>
<dbReference type="CDD" id="cd02508">
    <property type="entry name" value="ADP_Glucose_PP"/>
    <property type="match status" value="1"/>
</dbReference>
<comment type="caution">
    <text evidence="12">The sequence shown here is derived from an EMBL/GenBank/DDBJ whole genome shotgun (WGS) entry which is preliminary data.</text>
</comment>
<keyword evidence="6 9" id="KW-0067">ATP-binding</keyword>
<keyword evidence="7 9" id="KW-0320">Glycogen biosynthesis</keyword>
<reference evidence="12 13" key="1">
    <citation type="submission" date="2020-03" db="EMBL/GenBank/DDBJ databases">
        <authorList>
            <person name="Wang L."/>
            <person name="He N."/>
            <person name="Li Y."/>
            <person name="Fang Y."/>
            <person name="Zhang F."/>
        </authorList>
    </citation>
    <scope>NUCLEOTIDE SEQUENCE [LARGE SCALE GENOMIC DNA]</scope>
    <source>
        <strain evidence="12 13">36D10-4-7</strain>
    </source>
</reference>
<dbReference type="NCBIfam" id="NF001947">
    <property type="entry name" value="PRK00725.1"/>
    <property type="match status" value="1"/>
</dbReference>
<evidence type="ECO:0000313" key="12">
    <source>
        <dbReference type="EMBL" id="NJR77117.1"/>
    </source>
</evidence>
<dbReference type="PROSITE" id="PS00809">
    <property type="entry name" value="ADP_GLC_PYROPHOSPH_2"/>
    <property type="match status" value="1"/>
</dbReference>
<keyword evidence="13" id="KW-1185">Reference proteome</keyword>
<dbReference type="SUPFAM" id="SSF51161">
    <property type="entry name" value="Trimeric LpxA-like enzymes"/>
    <property type="match status" value="1"/>
</dbReference>
<comment type="function">
    <text evidence="9">Involved in the biosynthesis of ADP-glucose, a building block required for the elongation reactions to produce glycogen. Catalyzes the reaction between ATP and alpha-D-glucose 1-phosphate (G1P) to produce pyrophosphate and ADP-Glc.</text>
</comment>
<feature type="binding site" evidence="9">
    <location>
        <position position="116"/>
    </location>
    <ligand>
        <name>alpha-D-glucose 1-phosphate</name>
        <dbReference type="ChEBI" id="CHEBI:58601"/>
    </ligand>
</feature>
<dbReference type="PANTHER" id="PTHR43523">
    <property type="entry name" value="GLUCOSE-1-PHOSPHATE ADENYLYLTRANSFERASE-RELATED"/>
    <property type="match status" value="1"/>
</dbReference>
<evidence type="ECO:0000256" key="2">
    <source>
        <dbReference type="ARBA" id="ARBA00022600"/>
    </source>
</evidence>
<feature type="binding site" evidence="9">
    <location>
        <position position="214"/>
    </location>
    <ligand>
        <name>alpha-D-glucose 1-phosphate</name>
        <dbReference type="ChEBI" id="CHEBI:58601"/>
    </ligand>
</feature>
<dbReference type="InterPro" id="IPR005836">
    <property type="entry name" value="ADP_Glu_pyroP_CS"/>
</dbReference>
<dbReference type="InterPro" id="IPR011004">
    <property type="entry name" value="Trimer_LpxA-like_sf"/>
</dbReference>
<feature type="binding site" evidence="9">
    <location>
        <begin position="196"/>
        <end position="197"/>
    </location>
    <ligand>
        <name>alpha-D-glucose 1-phosphate</name>
        <dbReference type="ChEBI" id="CHEBI:58601"/>
    </ligand>
</feature>
<keyword evidence="4 9" id="KW-0548">Nucleotidyltransferase</keyword>
<evidence type="ECO:0000256" key="1">
    <source>
        <dbReference type="ARBA" id="ARBA00010443"/>
    </source>
</evidence>
<comment type="similarity">
    <text evidence="1 9">Belongs to the bacterial/plant glucose-1-phosphate adenylyltransferase family.</text>
</comment>
<evidence type="ECO:0000256" key="5">
    <source>
        <dbReference type="ARBA" id="ARBA00022741"/>
    </source>
</evidence>
<dbReference type="NCBIfam" id="TIGR02091">
    <property type="entry name" value="glgC"/>
    <property type="match status" value="1"/>
</dbReference>
<evidence type="ECO:0000256" key="9">
    <source>
        <dbReference type="HAMAP-Rule" id="MF_00624"/>
    </source>
</evidence>
<comment type="subunit">
    <text evidence="9">Homotetramer.</text>
</comment>
<keyword evidence="8 9" id="KW-0119">Carbohydrate metabolism</keyword>
<name>A0ABX1CN58_9SPHN</name>
<evidence type="ECO:0000259" key="10">
    <source>
        <dbReference type="Pfam" id="PF00483"/>
    </source>
</evidence>
<feature type="site" description="Could play a key role in the communication between the regulatory and the substrate sites" evidence="9">
    <location>
        <position position="115"/>
    </location>
</feature>
<evidence type="ECO:0000256" key="3">
    <source>
        <dbReference type="ARBA" id="ARBA00022679"/>
    </source>
</evidence>
<dbReference type="HAMAP" id="MF_00624">
    <property type="entry name" value="GlgC"/>
    <property type="match status" value="1"/>
</dbReference>
<keyword evidence="5 9" id="KW-0547">Nucleotide-binding</keyword>
<dbReference type="Gene3D" id="3.90.550.10">
    <property type="entry name" value="Spore Coat Polysaccharide Biosynthesis Protein SpsA, Chain A"/>
    <property type="match status" value="1"/>
</dbReference>
<keyword evidence="2 9" id="KW-0321">Glycogen metabolism</keyword>
<dbReference type="NCBIfam" id="NF002023">
    <property type="entry name" value="PRK00844.1"/>
    <property type="match status" value="1"/>
</dbReference>
<feature type="domain" description="Nucleotidyl transferase" evidence="10">
    <location>
        <begin position="25"/>
        <end position="293"/>
    </location>
</feature>
<sequence length="427" mass="47775">MVRHGEERRVDHRRGQPLARDAMAYVLAGGRGSRLHEMTDTRAKPAVYFGGKSRIIDFALSNAINSGIRRIGVATQYKAHSLIRHLQRGWNFLRPERNESFDILPASQRVSEFQWYEGTADAVFQNIDIIESYAPEFMVILAGDHIYKMDYEIMLQQHVDSGADVTVACMEVPRMEAVGFGVMHVDEADRIVDFVEKPADPPAIPGNPDIALASLGIYVFNTRFLFDELRRDADTEGSSRDFGKDIIPHLVKHGRAQAHRFGASCVRAEGEPGSYWRDVGTVDAYWEANIDLTDVVPQLDLYDRTWPLWTYSEITPPAKFVHDVDGRRGSAVASLVSGDCIVSGASIHRSLLSTGVRAHSFAMLDEAVVLPHCHIGRGSRLRRVVIDRGVVIPDGLVVGDDPELDSRRFRRTDKGICLITQPMIDRL</sequence>
<dbReference type="PANTHER" id="PTHR43523:SF2">
    <property type="entry name" value="GLUCOSE-1-PHOSPHATE ADENYLYLTRANSFERASE"/>
    <property type="match status" value="1"/>
</dbReference>
<dbReference type="Proteomes" id="UP000732399">
    <property type="component" value="Unassembled WGS sequence"/>
</dbReference>
<dbReference type="CDD" id="cd04651">
    <property type="entry name" value="LbH_G1P_AT_C"/>
    <property type="match status" value="1"/>
</dbReference>
<evidence type="ECO:0000256" key="6">
    <source>
        <dbReference type="ARBA" id="ARBA00022840"/>
    </source>
</evidence>
<evidence type="ECO:0000256" key="4">
    <source>
        <dbReference type="ARBA" id="ARBA00022695"/>
    </source>
</evidence>
<dbReference type="Pfam" id="PF24894">
    <property type="entry name" value="Hexapep_GlmU"/>
    <property type="match status" value="1"/>
</dbReference>
<dbReference type="EC" id="2.7.7.27" evidence="9"/>
<feature type="domain" description="Glucose-1-phosphate adenylyltransferase/Bifunctional protein GlmU-like C-terminal hexapeptide" evidence="11">
    <location>
        <begin position="316"/>
        <end position="419"/>
    </location>
</feature>
<evidence type="ECO:0000256" key="8">
    <source>
        <dbReference type="ARBA" id="ARBA00023277"/>
    </source>
</evidence>
<dbReference type="EMBL" id="JAAVJH010000001">
    <property type="protein sequence ID" value="NJR77117.1"/>
    <property type="molecule type" value="Genomic_DNA"/>
</dbReference>
<proteinExistence type="inferred from homology"/>
<dbReference type="GO" id="GO:0008878">
    <property type="term" value="F:glucose-1-phosphate adenylyltransferase activity"/>
    <property type="evidence" value="ECO:0007669"/>
    <property type="project" value="UniProtKB-EC"/>
</dbReference>
<keyword evidence="3 9" id="KW-0808">Transferase</keyword>